<keyword evidence="4" id="KW-1185">Reference proteome</keyword>
<feature type="compositionally biased region" description="Low complexity" evidence="2">
    <location>
        <begin position="1652"/>
        <end position="1666"/>
    </location>
</feature>
<evidence type="ECO:0000313" key="3">
    <source>
        <dbReference type="EMBL" id="KAG5488204.1"/>
    </source>
</evidence>
<protein>
    <recommendedName>
        <fullName evidence="5">Abnormal spindle-like microcephaly-associated protein ASH domain-containing protein</fullName>
    </recommendedName>
</protein>
<evidence type="ECO:0000256" key="1">
    <source>
        <dbReference type="SAM" id="Coils"/>
    </source>
</evidence>
<feature type="compositionally biased region" description="Low complexity" evidence="2">
    <location>
        <begin position="3572"/>
        <end position="3588"/>
    </location>
</feature>
<feature type="compositionally biased region" description="Basic and acidic residues" evidence="2">
    <location>
        <begin position="1802"/>
        <end position="1817"/>
    </location>
</feature>
<feature type="region of interest" description="Disordered" evidence="2">
    <location>
        <begin position="3036"/>
        <end position="3072"/>
    </location>
</feature>
<dbReference type="EMBL" id="JAFHLR010000002">
    <property type="protein sequence ID" value="KAG5488204.1"/>
    <property type="molecule type" value="Genomic_DNA"/>
</dbReference>
<dbReference type="GeneID" id="92363988"/>
<evidence type="ECO:0000256" key="2">
    <source>
        <dbReference type="SAM" id="MobiDB-lite"/>
    </source>
</evidence>
<feature type="region of interest" description="Disordered" evidence="2">
    <location>
        <begin position="2958"/>
        <end position="2988"/>
    </location>
</feature>
<dbReference type="PANTHER" id="PTHR39211:SF1">
    <property type="entry name" value="ABNORMAL SPINDLE-LIKE MICROCEPHALY-ASSOCIATED PROTEIN ASH DOMAIN-CONTAINING PROTEIN"/>
    <property type="match status" value="1"/>
</dbReference>
<comment type="caution">
    <text evidence="3">The sequence shown here is derived from an EMBL/GenBank/DDBJ whole genome shotgun (WGS) entry which is preliminary data.</text>
</comment>
<evidence type="ECO:0008006" key="5">
    <source>
        <dbReference type="Google" id="ProtNLM"/>
    </source>
</evidence>
<accession>A0A836H992</accession>
<reference evidence="4" key="1">
    <citation type="journal article" date="2021" name="Microbiol. Resour. Announc.">
        <title>LGAAP: Leishmaniinae Genome Assembly and Annotation Pipeline.</title>
        <authorList>
            <person name="Almutairi H."/>
            <person name="Urbaniak M.D."/>
            <person name="Bates M.D."/>
            <person name="Jariyapan N."/>
            <person name="Kwakye-Nuako G."/>
            <person name="Thomaz-Soccol V."/>
            <person name="Al-Salem W.S."/>
            <person name="Dillon R.J."/>
            <person name="Bates P.A."/>
            <person name="Gatherer D."/>
        </authorList>
    </citation>
    <scope>NUCLEOTIDE SEQUENCE [LARGE SCALE GENOMIC DNA]</scope>
</reference>
<feature type="compositionally biased region" description="Low complexity" evidence="2">
    <location>
        <begin position="3061"/>
        <end position="3072"/>
    </location>
</feature>
<feature type="coiled-coil region" evidence="1">
    <location>
        <begin position="930"/>
        <end position="969"/>
    </location>
</feature>
<dbReference type="InterPro" id="IPR013783">
    <property type="entry name" value="Ig-like_fold"/>
</dbReference>
<organism evidence="3 4">
    <name type="scientific">Leishmania orientalis</name>
    <dbReference type="NCBI Taxonomy" id="2249476"/>
    <lineage>
        <taxon>Eukaryota</taxon>
        <taxon>Discoba</taxon>
        <taxon>Euglenozoa</taxon>
        <taxon>Kinetoplastea</taxon>
        <taxon>Metakinetoplastina</taxon>
        <taxon>Trypanosomatida</taxon>
        <taxon>Trypanosomatidae</taxon>
        <taxon>Leishmaniinae</taxon>
        <taxon>Leishmania</taxon>
    </lineage>
</organism>
<keyword evidence="1" id="KW-0175">Coiled coil</keyword>
<gene>
    <name evidence="3" type="ORF">LSCM4_08184</name>
</gene>
<name>A0A836H992_9TRYP</name>
<dbReference type="Proteomes" id="UP000674143">
    <property type="component" value="Unassembled WGS sequence"/>
</dbReference>
<feature type="region of interest" description="Disordered" evidence="2">
    <location>
        <begin position="3572"/>
        <end position="3594"/>
    </location>
</feature>
<dbReference type="KEGG" id="loi:92363988"/>
<proteinExistence type="predicted"/>
<evidence type="ECO:0000313" key="4">
    <source>
        <dbReference type="Proteomes" id="UP000674143"/>
    </source>
</evidence>
<feature type="region of interest" description="Disordered" evidence="2">
    <location>
        <begin position="3447"/>
        <end position="3480"/>
    </location>
</feature>
<feature type="region of interest" description="Disordered" evidence="2">
    <location>
        <begin position="1796"/>
        <end position="1817"/>
    </location>
</feature>
<reference evidence="4" key="2">
    <citation type="journal article" date="2021" name="Sci. Data">
        <title>Chromosome-scale genome sequencing, assembly and annotation of six genomes from subfamily Leishmaniinae.</title>
        <authorList>
            <person name="Almutairi H."/>
            <person name="Urbaniak M.D."/>
            <person name="Bates M.D."/>
            <person name="Jariyapan N."/>
            <person name="Kwakye-Nuako G."/>
            <person name="Thomaz Soccol V."/>
            <person name="Al-Salem W.S."/>
            <person name="Dillon R.J."/>
            <person name="Bates P.A."/>
            <person name="Gatherer D."/>
        </authorList>
    </citation>
    <scope>NUCLEOTIDE SEQUENCE [LARGE SCALE GENOMIC DNA]</scope>
</reference>
<sequence length="3809" mass="402794">MLEVSCESILFDEVAVNDIPAYRLVQVRNATESPLSVQLTTTSPAVRFQLHNENYEAIKRVGFADTLSVYNEAFDFVGLISSVELAPFEERNLVVWFRANPTMFSHLVKGSQPVAYTGALQLTVARSAPLSPLRNTPSEERKGGVAGKQSAAACITIPFRANVYVSCLKLSSSELHITMTPNKTQVTDFVVTNTSCQPVYFVIRDQAMPLRGLDVALYESDKFEEPKLGHRLVLDSYSYMTFSLMLRSSAAISTAQQQYHTVFQCENLRDNRNTAFLYVSVNVVAESQGDLVAFHDTSINFGDLYRGSKATATIRIQSLDDREEVVLRLGDVDRRKCEGKVSLMKGDIAADELTVISQKGNQFSTVALMYHPSYDGDSKDASKIKFDVELFVVSSDRGRSQRVVIRCAAVLYTSNIVISQRSVNFGDCQVGQSKRFTLQIENRSPLAGKIVVQLRSKIIQIEGISTPQKVAGRELKEEFSVAPFASLPITLRITPQRVNPIYRKQLTIINASNPAEDRQVINIEANNMAPLDAKLHDELYSWKCDLGNPDSTGVRRGPSTLWAISGVPLIVPYSVQSKVDHEVVLNLRSSCPEIEVFYLSDAVLCEQLGKIAAEMRSFCVYGESEDAGYLTNESAEQLFMAREELLRLLNETSRNITNRITLEPLVSLKVYVLIIRTASPTEPLTKEDGISIAVDGIEAPRFVRLSYRLCGTSFELNGQKTKNFGEVNIGVKKTTKLPIVNRCNSFLYLHLSKSRSVTAEHIRLENSDKRSIFLTIRPYASREIELTLYPGIKGVFQENIRVSNILNIKNTITMTLKATVTKADTFEISPDSWTFEMVVPPSLSVPTLMTTSPTSLKVDEATAVANTRVGAKFTVSNTSNTRRQIVVRLELSSTVAASGTNAASPYLSFEGVKVAVQLDMMLSGAGSISTRKLEEQIEKLEQKLKIYLRKKKTEKAENTQRKIEAYRLALRGEEVDLTALEAAQSSIQSITDQELSESEDDGSATALQAWRNKTQQSDIVQLLRREGVALPPMDTGESVVITLFLVCKRVSEEPIPKTQTQTMNMLFYEARDQEANRIIPIDMILMRTPGDVSGQLLPAAPSVAATSQTGPLSTASTPAEVAPSAVHRGSELLQLSPENAAAASGGAVYSTSPLLGICGASSRAMQSRQPPRIRLVTTDSHSGNSEGRLHSTFMGHPLLVLRNCIVNDQTEFSFVVKANANTTVVVLEPRRCGGSVAEVLDARFKLFPRNGHVRRQEPLRIVVECTARSVGPQKYFIPVKNIRNAADVQYLTVEMNPTEEIEMLTTEPKELLFRDVITPCAVSQLEAQLVLIRCRFPFPHALVVRTNKPSQLAVFEDASCTVPLLHPIRHIFVKETVRVYVQLRPGARYVDPCARQIRAGVLVEAVAPNPAVSSTAYCVVGKAILQAMACVGSGLVEVSQGSLELGCVAPTQHHVKTHFTVRNTSHTFALRVALVASSPLLEVAEETSADNEVVLAPLQEHIVPLLVHLPAPGLTHEYLDVLNRSSAQEATRVSLLVLRMNDGIVQVDPAVNTQLSFPVAAVVRGEQGKQLHLHQPVSCSVKLANYHNHREVVLATTAAVHASCALPLWFHTPDEESKVRAAFEEEQRQALEVVGDSAASTPGQTGEPRGGTVAPTTTPVTDQPPTMYMRGRVELKANHVQIVTWTLTSLPTLTPEEVAAVLRYQMVTVTTTLQVCVSYTAYSARGGAAAGWQPYSSGATPQGGRYRGPTVGQCVLLVPITLSLAMSEGRAEPAVVNLGLVGKAASIPTSPVSVVSSVSSSDEERAATTEHGTDAFASGREEEMVLAARQRRRRRLCVSKLRRPRNHTFSAYASKPGLQQPSSHDVVVTFRLMNLSSVMPLPLKVECPPVVRFSQARLTIPPGESAVVEAALNITLIATQGSFRYEAFFVNEWNPENDMAVCITGQHYWKVFQVLRADTQEEVRESLTLAPLRVEPSLRVPLAEVKLTFVATEPDVEFDLHLQPNPQLDGLLDLLLLHYDATSAVRHLSFRTDVAATPSTAAMSAAGAVTAASASQGNTAAAAVGLASHATSGAAPPGVGNAIAATAPGAGAGLSGGSASCGQACASIGLPSGGTPAGLQPVTMPGVSAAVTGHPALGAASSALPANELFGMGATTSAGNTSGSPAVAAAASAPVGASAGSATMFKAASSAASKAKPRKTGAATATVNAGSANGGAATAATRSQTLRLRCLLRGGDLASLVSLFYGYRKARAAGASAQVTTAITSRGIGASATTRGSTAAAPLTPTNMASSEAPGVNSSASSVLWTYSRIAELERRSATMVSNNVWLGTIAVENPFTEVEEVQVYSTLAPFRTFSAPSKVMLRPCRVIVESAPRLSASATAPQTFANRSPPEVGYMGEISITNEFDVYVAELSVVVLVHERLAVPLYIDVRGGYRNAGGATSPGAAAGATLPMSEAAREEEASTETDIATTATCSTTPRPGVPVATSFLAAPAADGTAPVSLPHCIHLGPHETVAVTVVIRSEDVRAHEPAHMASTTAVLRAPPPPLSLASLEQFVSVTLVDENAPFSHAVSRVSVVTLTSGAEALPSIVLSSVATSNTAAVAGFAAASDVTTKDGEAEGSGSAALLQTAQRDDSTGQLGTTSAILAGEGLTTVLPMSTVSDGTPQQFSLPSSAHVSDLVPAGGTAAAAETCEAVATSAARMPLSADAGGFAAEMLSPPRGSTPCGSEDTAEGPSVLLAGAVTTMTPSLAAAPRQWTLSLRNCDALSGCGGAYLFNFSVARDDTYEPNILITNHVANRTVQYTVQVISQSPQVWLLLTSATGVLEAGETQPLRLQVLSSEVGSFVGYVAITNTYDAREVVYLRLNAEVFVPGAAEGFFDVVAMNGGHRLATTNAGHTVNMGALHGAGSSRALIALEIVNKGSVALEFPVSVVHPMRQELRPIPQSVLYGTAVAASGRSRRHAATGGLSQRTAFRDDSNAAPLASPHSSRAALDQLADTTAVGTASGTGAAAAAAAAQKGFIDGDVRTAGGDEEALLATRPSGQPKPLPSPHHTGRHHRSAVRAGSGVAASPSSTALSSTVGTFSTAPFEGKLIVCQIHGVPTRTGQKYFVVDPRSRMRLAFVLSCNALHDIPEGYGVLGQTDVVFRCKQARDARFSFNVKFEAYRPTFAVALEYDMDAAAKTAAGAATGSSQTSEAVWCSAVASELVDGDASSKGPAAPSVVSSPPASATSRWAEVEVAVTNLSRSHPQVFVLYTQSEVLSLSVPGAGPLAHCVCAGSALLPPLSSTVAEGDGHSAVAAIGSSGGPAFMPSGVELTVNPQSVGVFAVRLDRLRAEALLKFDKDESMLARPALCEHAFLYNKGNPRERVQLLFRQRAVLAQPRRPARAAAGASSAGAPSPPALLDAKPVKGGGQHFSERHILGFAQRFSAVMTSLADRVPFLTRPEDMTDAVRSQKSVTSSNSTGVGGGGGGSGAASTAVGGGRDGVGSAVSAGATAGAASKRISAGTAVSTVAGATGGVLSLTFNATHRSTGCHVGARRGGDRGRVAHLGNAQRCVQGDSFCDGTSVEGALSGSSATTSTTSTGSSNVDDSEDVESEVAEAAADRTLDSTLTEENFDQPSCGGCNEASDILLGDAIREVGESAASGCPVDACSSSDGVAGDSAPHAPFNSSFYPRMRGSDGPTSAVIASSLSTTQPKGTSIVRSSSGGSHPSNEDPCWYDTLIMLHDLLVELTWLCDELLFYAILLCNSRHVEACGAFLISAVAQHPVMVAWRRRRSSTSRGRKYDILGEFLEALDALPRLSSTSSSDA</sequence>
<dbReference type="RefSeq" id="XP_067066252.1">
    <property type="nucleotide sequence ID" value="XM_067210054.1"/>
</dbReference>
<feature type="compositionally biased region" description="Gly residues" evidence="2">
    <location>
        <begin position="3464"/>
        <end position="3480"/>
    </location>
</feature>
<feature type="region of interest" description="Disordered" evidence="2">
    <location>
        <begin position="1633"/>
        <end position="1666"/>
    </location>
</feature>
<dbReference type="Gene3D" id="2.60.40.10">
    <property type="entry name" value="Immunoglobulins"/>
    <property type="match status" value="2"/>
</dbReference>
<dbReference type="PANTHER" id="PTHR39211">
    <property type="entry name" value="CHROMOSOME 7, WHOLE GENOME SHOTGUN SEQUENCE"/>
    <property type="match status" value="1"/>
</dbReference>